<accession>A0A1R3GV62</accession>
<dbReference type="EMBL" id="AWWV01013361">
    <property type="protein sequence ID" value="OMO61973.1"/>
    <property type="molecule type" value="Genomic_DNA"/>
</dbReference>
<evidence type="ECO:0000313" key="2">
    <source>
        <dbReference type="Proteomes" id="UP000188268"/>
    </source>
</evidence>
<dbReference type="PANTHER" id="PTHR33738:SF8">
    <property type="entry name" value="OS05G0454500 PROTEIN"/>
    <property type="match status" value="1"/>
</dbReference>
<dbReference type="Gramene" id="OMO61973">
    <property type="protein sequence ID" value="OMO61973"/>
    <property type="gene ID" value="CCACVL1_23106"/>
</dbReference>
<organism evidence="1 2">
    <name type="scientific">Corchorus capsularis</name>
    <name type="common">Jute</name>
    <dbReference type="NCBI Taxonomy" id="210143"/>
    <lineage>
        <taxon>Eukaryota</taxon>
        <taxon>Viridiplantae</taxon>
        <taxon>Streptophyta</taxon>
        <taxon>Embryophyta</taxon>
        <taxon>Tracheophyta</taxon>
        <taxon>Spermatophyta</taxon>
        <taxon>Magnoliopsida</taxon>
        <taxon>eudicotyledons</taxon>
        <taxon>Gunneridae</taxon>
        <taxon>Pentapetalae</taxon>
        <taxon>rosids</taxon>
        <taxon>malvids</taxon>
        <taxon>Malvales</taxon>
        <taxon>Malvaceae</taxon>
        <taxon>Grewioideae</taxon>
        <taxon>Apeibeae</taxon>
        <taxon>Corchorus</taxon>
    </lineage>
</organism>
<dbReference type="Proteomes" id="UP000188268">
    <property type="component" value="Unassembled WGS sequence"/>
</dbReference>
<protein>
    <submittedName>
        <fullName evidence="1">Uncharacterized protein</fullName>
    </submittedName>
</protein>
<gene>
    <name evidence="1" type="ORF">CCACVL1_23106</name>
</gene>
<reference evidence="1 2" key="1">
    <citation type="submission" date="2013-09" db="EMBL/GenBank/DDBJ databases">
        <title>Corchorus capsularis genome sequencing.</title>
        <authorList>
            <person name="Alam M."/>
            <person name="Haque M.S."/>
            <person name="Islam M.S."/>
            <person name="Emdad E.M."/>
            <person name="Islam M.M."/>
            <person name="Ahmed B."/>
            <person name="Halim A."/>
            <person name="Hossen Q.M.M."/>
            <person name="Hossain M.Z."/>
            <person name="Ahmed R."/>
            <person name="Khan M.M."/>
            <person name="Islam R."/>
            <person name="Rashid M.M."/>
            <person name="Khan S.A."/>
            <person name="Rahman M.S."/>
            <person name="Alam M."/>
        </authorList>
    </citation>
    <scope>NUCLEOTIDE SEQUENCE [LARGE SCALE GENOMIC DNA]</scope>
    <source>
        <strain evidence="2">cv. CVL-1</strain>
        <tissue evidence="1">Whole seedling</tissue>
    </source>
</reference>
<sequence>MESKRQVGSSSSFIADLFGSKDSSSSTSKRIFSSIFAPPSTAGGRNSSSSKLHMLIRLQPITYPIRKGTQFFRKKGWNHAI</sequence>
<keyword evidence="2" id="KW-1185">Reference proteome</keyword>
<dbReference type="PANTHER" id="PTHR33738">
    <property type="entry name" value="EMB|CAB82975.1"/>
    <property type="match status" value="1"/>
</dbReference>
<dbReference type="AlphaFoldDB" id="A0A1R3GV62"/>
<comment type="caution">
    <text evidence="1">The sequence shown here is derived from an EMBL/GenBank/DDBJ whole genome shotgun (WGS) entry which is preliminary data.</text>
</comment>
<name>A0A1R3GV62_COCAP</name>
<proteinExistence type="predicted"/>
<dbReference type="OMA" id="QGEMNFA"/>
<evidence type="ECO:0000313" key="1">
    <source>
        <dbReference type="EMBL" id="OMO61973.1"/>
    </source>
</evidence>